<protein>
    <submittedName>
        <fullName evidence="2">Uncharacterized protein</fullName>
    </submittedName>
</protein>
<evidence type="ECO:0000313" key="3">
    <source>
        <dbReference type="Proteomes" id="UP001239445"/>
    </source>
</evidence>
<name>A0AAJ0FE12_9PEZI</name>
<sequence length="205" mass="22861">MHSCSSTPLRAKLGGPKRRGEQQSTSLELANRLCCLGVQRGPMMRKSECWEVWRRYWVWTRQTSLCATRPEDEMGHTKHLLPLHSFERCFCHEPGLRARSTCSPGCGTALSRHPKTSAQMLEPKEATASGTAPRSPAAISSFHFCRDGQCPRPTVVACKVPTPVPVAAREQHLGLSPPARARSVRFDVPARHQGTVEWYRCCSLL</sequence>
<dbReference type="AlphaFoldDB" id="A0AAJ0FE12"/>
<organism evidence="2 3">
    <name type="scientific">Echria macrotheca</name>
    <dbReference type="NCBI Taxonomy" id="438768"/>
    <lineage>
        <taxon>Eukaryota</taxon>
        <taxon>Fungi</taxon>
        <taxon>Dikarya</taxon>
        <taxon>Ascomycota</taxon>
        <taxon>Pezizomycotina</taxon>
        <taxon>Sordariomycetes</taxon>
        <taxon>Sordariomycetidae</taxon>
        <taxon>Sordariales</taxon>
        <taxon>Schizotheciaceae</taxon>
        <taxon>Echria</taxon>
    </lineage>
</organism>
<accession>A0AAJ0FE12</accession>
<feature type="region of interest" description="Disordered" evidence="1">
    <location>
        <begin position="113"/>
        <end position="134"/>
    </location>
</feature>
<gene>
    <name evidence="2" type="ORF">QBC47DRAFT_134840</name>
</gene>
<feature type="region of interest" description="Disordered" evidence="1">
    <location>
        <begin position="1"/>
        <end position="25"/>
    </location>
</feature>
<evidence type="ECO:0000313" key="2">
    <source>
        <dbReference type="EMBL" id="KAK1758234.1"/>
    </source>
</evidence>
<proteinExistence type="predicted"/>
<dbReference type="Proteomes" id="UP001239445">
    <property type="component" value="Unassembled WGS sequence"/>
</dbReference>
<comment type="caution">
    <text evidence="2">The sequence shown here is derived from an EMBL/GenBank/DDBJ whole genome shotgun (WGS) entry which is preliminary data.</text>
</comment>
<keyword evidence="3" id="KW-1185">Reference proteome</keyword>
<reference evidence="2" key="1">
    <citation type="submission" date="2023-06" db="EMBL/GenBank/DDBJ databases">
        <title>Genome-scale phylogeny and comparative genomics of the fungal order Sordariales.</title>
        <authorList>
            <consortium name="Lawrence Berkeley National Laboratory"/>
            <person name="Hensen N."/>
            <person name="Bonometti L."/>
            <person name="Westerberg I."/>
            <person name="Brannstrom I.O."/>
            <person name="Guillou S."/>
            <person name="Cros-Aarteil S."/>
            <person name="Calhoun S."/>
            <person name="Haridas S."/>
            <person name="Kuo A."/>
            <person name="Mondo S."/>
            <person name="Pangilinan J."/>
            <person name="Riley R."/>
            <person name="Labutti K."/>
            <person name="Andreopoulos B."/>
            <person name="Lipzen A."/>
            <person name="Chen C."/>
            <person name="Yanf M."/>
            <person name="Daum C."/>
            <person name="Ng V."/>
            <person name="Clum A."/>
            <person name="Steindorff A."/>
            <person name="Ohm R."/>
            <person name="Martin F."/>
            <person name="Silar P."/>
            <person name="Natvig D."/>
            <person name="Lalanne C."/>
            <person name="Gautier V."/>
            <person name="Ament-Velasquez S.L."/>
            <person name="Kruys A."/>
            <person name="Hutchinson M.I."/>
            <person name="Powell A.J."/>
            <person name="Barry K."/>
            <person name="Miller A.N."/>
            <person name="Grigoriev I.V."/>
            <person name="Debuchy R."/>
            <person name="Gladieux P."/>
            <person name="Thoren M.H."/>
            <person name="Johannesson H."/>
        </authorList>
    </citation>
    <scope>NUCLEOTIDE SEQUENCE</scope>
    <source>
        <strain evidence="2">PSN4</strain>
    </source>
</reference>
<evidence type="ECO:0000256" key="1">
    <source>
        <dbReference type="SAM" id="MobiDB-lite"/>
    </source>
</evidence>
<dbReference type="EMBL" id="MU839829">
    <property type="protein sequence ID" value="KAK1758234.1"/>
    <property type="molecule type" value="Genomic_DNA"/>
</dbReference>